<keyword evidence="1" id="KW-0812">Transmembrane</keyword>
<evidence type="ECO:0000259" key="2">
    <source>
        <dbReference type="Pfam" id="PF20237"/>
    </source>
</evidence>
<keyword evidence="1" id="KW-1133">Transmembrane helix</keyword>
<dbReference type="Proteomes" id="UP001628179">
    <property type="component" value="Unassembled WGS sequence"/>
</dbReference>
<accession>A0ABQ0GQ98</accession>
<dbReference type="RefSeq" id="XP_070921642.1">
    <property type="nucleotide sequence ID" value="XM_071065541.1"/>
</dbReference>
<sequence>MADNDALPKATAIAENGIEEVQFSPDYWKRLVTNAYEYDRRADPKVLKEFDHPALGEFNRLQRLNLTHLLNKIVSIKAAIRHNKTTSLEQMELLQVVLHQYVEAIRDYKYLSELRKVPDSIGLKQRMDLEGAFEELSAPYPNLPERNAPYNTQYLTPDTKAQSPDAVREFLRKFLPNALSWSKEEKQVRQYEYDNHQPPDIYSPFLNALARFLIGLAAGASLVVPMVIMVFQPSVNKSLITVSVAVLLFAFALGFVFNATNEIIVTATATYAAVLVVFVGTSSGSA</sequence>
<dbReference type="EMBL" id="BAAFSV010000006">
    <property type="protein sequence ID" value="GAB1319912.1"/>
    <property type="molecule type" value="Genomic_DNA"/>
</dbReference>
<name>A0ABQ0GQ98_9PEZI</name>
<keyword evidence="4" id="KW-1185">Reference proteome</keyword>
<proteinExistence type="predicted"/>
<dbReference type="InterPro" id="IPR046529">
    <property type="entry name" value="DUF6594"/>
</dbReference>
<feature type="transmembrane region" description="Helical" evidence="1">
    <location>
        <begin position="263"/>
        <end position="281"/>
    </location>
</feature>
<comment type="caution">
    <text evidence="3">The sequence shown here is derived from an EMBL/GenBank/DDBJ whole genome shotgun (WGS) entry which is preliminary data.</text>
</comment>
<gene>
    <name evidence="3" type="ORF">MFIFM68171_10122</name>
</gene>
<evidence type="ECO:0000313" key="4">
    <source>
        <dbReference type="Proteomes" id="UP001628179"/>
    </source>
</evidence>
<evidence type="ECO:0000256" key="1">
    <source>
        <dbReference type="SAM" id="Phobius"/>
    </source>
</evidence>
<keyword evidence="1" id="KW-0472">Membrane</keyword>
<dbReference type="GeneID" id="98180864"/>
<feature type="transmembrane region" description="Helical" evidence="1">
    <location>
        <begin position="208"/>
        <end position="231"/>
    </location>
</feature>
<protein>
    <recommendedName>
        <fullName evidence="2">DUF6594 domain-containing protein</fullName>
    </recommendedName>
</protein>
<dbReference type="Pfam" id="PF20237">
    <property type="entry name" value="DUF6594"/>
    <property type="match status" value="1"/>
</dbReference>
<reference evidence="3 4" key="1">
    <citation type="submission" date="2024-09" db="EMBL/GenBank/DDBJ databases">
        <title>Itraconazole resistance in Madurella fahalii resulting from another homologue of gene encoding cytochrome P450 14-alpha sterol demethylase (CYP51).</title>
        <authorList>
            <person name="Yoshioka I."/>
            <person name="Fahal A.H."/>
            <person name="Kaneko S."/>
            <person name="Yaguchi T."/>
        </authorList>
    </citation>
    <scope>NUCLEOTIDE SEQUENCE [LARGE SCALE GENOMIC DNA]</scope>
    <source>
        <strain evidence="3 4">IFM 68171</strain>
    </source>
</reference>
<organism evidence="3 4">
    <name type="scientific">Madurella fahalii</name>
    <dbReference type="NCBI Taxonomy" id="1157608"/>
    <lineage>
        <taxon>Eukaryota</taxon>
        <taxon>Fungi</taxon>
        <taxon>Dikarya</taxon>
        <taxon>Ascomycota</taxon>
        <taxon>Pezizomycotina</taxon>
        <taxon>Sordariomycetes</taxon>
        <taxon>Sordariomycetidae</taxon>
        <taxon>Sordariales</taxon>
        <taxon>Sordariales incertae sedis</taxon>
        <taxon>Madurella</taxon>
    </lineage>
</organism>
<feature type="transmembrane region" description="Helical" evidence="1">
    <location>
        <begin position="238"/>
        <end position="257"/>
    </location>
</feature>
<evidence type="ECO:0000313" key="3">
    <source>
        <dbReference type="EMBL" id="GAB1319912.1"/>
    </source>
</evidence>
<feature type="domain" description="DUF6594" evidence="2">
    <location>
        <begin position="58"/>
        <end position="276"/>
    </location>
</feature>